<feature type="region of interest" description="Disordered" evidence="1">
    <location>
        <begin position="914"/>
        <end position="957"/>
    </location>
</feature>
<sequence>MLTHPPKWNGEFEIVVENGECASSNHRHCISFTFQTFCFILPIIITNQKNTKKEARIPGVSFVTSGTVLFVYRTKHQPTQYQNVLLVMVSEESSSETAPSSDLFNISSSHSSSSSSAESNFRELDDAFLQTQTRIWLGEVLQIRLDEQLIISELLADGELLFQVSKVVWKLLRAKHTELRHLKAYKNQPFASKKISRRYRPYSNVDSFLKICNILELTGVDLFTPSDVVERRNTRRVCMCIRSFSKRSRSMNINVPDFDNVTCMVAMPKDMVGYIRRSIELSHSILTDSSSCYYLQKHARGKSRQGYSVTGFTRDNNAYSDQSEDTENKHTVLQFDDLHTNNLYSYSSEINYDRESPMDESGSMTEDLDQLDIQNQLRNDFELLCSMESLQHHCSENLEHDCKLTWSSCPPCGDLHIDLIDMKSHLDTRVEYVQESRRIMDFDYFENVSLSSNVSIIETPMNDKTPGRRDASSLIKDGKDPHLFDEDISIPNVYQSASSHGSNPTPQTTENGKCSEIDDNMEVLQVVGKNCHSREALNLGDQFDAENNVQNIKCFKLHIDQNDHWKEEYESQGIIKCTEMPYGIISNARYSYLVKKLEETEGSLCSPDRYLYSTNSSDRVVPRSSDISSTSLKKFLAYEERESQVGLKCLDNAGCYQSEEFLSYQSCYLPESCKWDQKGKCAMTSCRDKGDKSSCFSEDGSYEETTPCKQKASEILMSKIILSCVPNEEDIVNEALNLGTDGKELNNDCLALASNALGVDDSEKCPTLGDDTNGLCGKGITNQDIGCRGQRVPDKITNPAVFPSNSDEDQSRTESYVTNQSSKLECYGGHKACQYEKDPVYHSEHTRVMHVKEEIKPEDENVYFKENLVEAEEGNTESPKGKSQKRLLLRSVLGGAAAFGLLFMILHLRRNGREKGAQPSMASSHKDKEKIQKKSTRKVKRTSTTKGIYPAEKLKLK</sequence>
<name>A0AAN9MQI3_CANGL</name>
<dbReference type="AlphaFoldDB" id="A0AAN9MQI3"/>
<keyword evidence="2" id="KW-0812">Transmembrane</keyword>
<keyword evidence="4" id="KW-1185">Reference proteome</keyword>
<dbReference type="Gene3D" id="1.10.418.10">
    <property type="entry name" value="Calponin-like domain"/>
    <property type="match status" value="1"/>
</dbReference>
<dbReference type="Proteomes" id="UP001367508">
    <property type="component" value="Unassembled WGS sequence"/>
</dbReference>
<feature type="compositionally biased region" description="Basic residues" evidence="1">
    <location>
        <begin position="933"/>
        <end position="943"/>
    </location>
</feature>
<organism evidence="3 4">
    <name type="scientific">Canavalia gladiata</name>
    <name type="common">Sword bean</name>
    <name type="synonym">Dolichos gladiatus</name>
    <dbReference type="NCBI Taxonomy" id="3824"/>
    <lineage>
        <taxon>Eukaryota</taxon>
        <taxon>Viridiplantae</taxon>
        <taxon>Streptophyta</taxon>
        <taxon>Embryophyta</taxon>
        <taxon>Tracheophyta</taxon>
        <taxon>Spermatophyta</taxon>
        <taxon>Magnoliopsida</taxon>
        <taxon>eudicotyledons</taxon>
        <taxon>Gunneridae</taxon>
        <taxon>Pentapetalae</taxon>
        <taxon>rosids</taxon>
        <taxon>fabids</taxon>
        <taxon>Fabales</taxon>
        <taxon>Fabaceae</taxon>
        <taxon>Papilionoideae</taxon>
        <taxon>50 kb inversion clade</taxon>
        <taxon>NPAAA clade</taxon>
        <taxon>indigoferoid/millettioid clade</taxon>
        <taxon>Phaseoleae</taxon>
        <taxon>Canavalia</taxon>
    </lineage>
</organism>
<proteinExistence type="predicted"/>
<comment type="caution">
    <text evidence="3">The sequence shown here is derived from an EMBL/GenBank/DDBJ whole genome shotgun (WGS) entry which is preliminary data.</text>
</comment>
<reference evidence="3 4" key="1">
    <citation type="submission" date="2024-01" db="EMBL/GenBank/DDBJ databases">
        <title>The genomes of 5 underutilized Papilionoideae crops provide insights into root nodulation and disease resistanc.</title>
        <authorList>
            <person name="Jiang F."/>
        </authorList>
    </citation>
    <scope>NUCLEOTIDE SEQUENCE [LARGE SCALE GENOMIC DNA]</scope>
    <source>
        <strain evidence="3">LVBAO_FW01</strain>
        <tissue evidence="3">Leaves</tissue>
    </source>
</reference>
<feature type="compositionally biased region" description="Polar residues" evidence="1">
    <location>
        <begin position="494"/>
        <end position="512"/>
    </location>
</feature>
<evidence type="ECO:0000256" key="1">
    <source>
        <dbReference type="SAM" id="MobiDB-lite"/>
    </source>
</evidence>
<dbReference type="GO" id="GO:0005884">
    <property type="term" value="C:actin filament"/>
    <property type="evidence" value="ECO:0007669"/>
    <property type="project" value="TreeGrafter"/>
</dbReference>
<dbReference type="GO" id="GO:0008093">
    <property type="term" value="F:cytoskeletal anchor activity"/>
    <property type="evidence" value="ECO:0007669"/>
    <property type="project" value="TreeGrafter"/>
</dbReference>
<evidence type="ECO:0000313" key="4">
    <source>
        <dbReference type="Proteomes" id="UP001367508"/>
    </source>
</evidence>
<feature type="region of interest" description="Disordered" evidence="1">
    <location>
        <begin position="796"/>
        <end position="819"/>
    </location>
</feature>
<dbReference type="EMBL" id="JAYMYQ010000001">
    <property type="protein sequence ID" value="KAK7358756.1"/>
    <property type="molecule type" value="Genomic_DNA"/>
</dbReference>
<keyword evidence="2" id="KW-0472">Membrane</keyword>
<accession>A0AAN9MQI3</accession>
<feature type="region of interest" description="Disordered" evidence="1">
    <location>
        <begin position="494"/>
        <end position="515"/>
    </location>
</feature>
<dbReference type="GO" id="GO:0051015">
    <property type="term" value="F:actin filament binding"/>
    <property type="evidence" value="ECO:0007669"/>
    <property type="project" value="TreeGrafter"/>
</dbReference>
<gene>
    <name evidence="3" type="ORF">VNO77_00694</name>
</gene>
<dbReference type="GO" id="GO:0051764">
    <property type="term" value="P:actin crosslink formation"/>
    <property type="evidence" value="ECO:0007669"/>
    <property type="project" value="TreeGrafter"/>
</dbReference>
<keyword evidence="2" id="KW-1133">Transmembrane helix</keyword>
<dbReference type="PANTHER" id="PTHR46756">
    <property type="entry name" value="TRANSGELIN"/>
    <property type="match status" value="1"/>
</dbReference>
<evidence type="ECO:0000256" key="2">
    <source>
        <dbReference type="SAM" id="Phobius"/>
    </source>
</evidence>
<dbReference type="PANTHER" id="PTHR46756:SF18">
    <property type="entry name" value="GAS2-LIKE PROTEIN PICKLED EGGS"/>
    <property type="match status" value="1"/>
</dbReference>
<evidence type="ECO:0008006" key="5">
    <source>
        <dbReference type="Google" id="ProtNLM"/>
    </source>
</evidence>
<feature type="transmembrane region" description="Helical" evidence="2">
    <location>
        <begin position="887"/>
        <end position="906"/>
    </location>
</feature>
<evidence type="ECO:0000313" key="3">
    <source>
        <dbReference type="EMBL" id="KAK7358756.1"/>
    </source>
</evidence>
<dbReference type="InterPro" id="IPR036872">
    <property type="entry name" value="CH_dom_sf"/>
</dbReference>
<protein>
    <recommendedName>
        <fullName evidence="5">Protein OPAQUE10</fullName>
    </recommendedName>
</protein>
<dbReference type="SUPFAM" id="SSF47576">
    <property type="entry name" value="Calponin-homology domain, CH-domain"/>
    <property type="match status" value="1"/>
</dbReference>